<evidence type="ECO:0000259" key="8">
    <source>
        <dbReference type="Pfam" id="PF06808"/>
    </source>
</evidence>
<feature type="transmembrane region" description="Helical" evidence="7">
    <location>
        <begin position="144"/>
        <end position="163"/>
    </location>
</feature>
<dbReference type="RefSeq" id="WP_091646328.1">
    <property type="nucleotide sequence ID" value="NZ_FOEG01000014.1"/>
</dbReference>
<feature type="transmembrane region" description="Helical" evidence="7">
    <location>
        <begin position="413"/>
        <end position="436"/>
    </location>
</feature>
<feature type="transmembrane region" description="Helical" evidence="7">
    <location>
        <begin position="7"/>
        <end position="35"/>
    </location>
</feature>
<sequence length="442" mass="48210">MEAEIVVLLMFLGVLIGILLGGPIAFVLAGLAIIFGYWELGERVFPMFANRMWSTATNSLLMAIPMFIFMASILERSGIADKLFQSLLYAFGRLNGAIALTVVLLSTVFAAVTGVMGATVVSMSLMAIPAMLKYGYDKRLATGTVAAGGTIGIIIPPSIMLVIMADQSGESVGRLFAAGLLPGLLLASLYFLYILIRCWFQPAMGPALPREELDRYSGLQITGMILLNMVPPILLIFGVLGSIWFGFATPTEASAIGAFLSLVLMTLYGRFNWAAIREATWSTTRTSCMVLAVIVGATLFTQVFFAVGGNDVVTDLVLVLDDQFGRWGTFAMMMLVVFFLGFLIDWIGIILITFPIFLPLGVLLGFDELWLVMMIAVNLQASFLTPPVGYALFYLKGTVPKGVHMFDIYKGVIPFLLLQLVAIVIMAFYPEIITWLPQFVAR</sequence>
<keyword evidence="6 7" id="KW-0472">Membrane</keyword>
<dbReference type="NCBIfam" id="TIGR00786">
    <property type="entry name" value="dctM"/>
    <property type="match status" value="1"/>
</dbReference>
<dbReference type="OrthoDB" id="9796052at2"/>
<reference evidence="9 10" key="1">
    <citation type="submission" date="2016-10" db="EMBL/GenBank/DDBJ databases">
        <authorList>
            <person name="de Groot N.N."/>
        </authorList>
    </citation>
    <scope>NUCLEOTIDE SEQUENCE [LARGE SCALE GENOMIC DNA]</scope>
    <source>
        <strain evidence="9 10">CGMCC 1.6291</strain>
    </source>
</reference>
<feature type="transmembrane region" description="Helical" evidence="7">
    <location>
        <begin position="175"/>
        <end position="200"/>
    </location>
</feature>
<evidence type="ECO:0000256" key="3">
    <source>
        <dbReference type="ARBA" id="ARBA00022519"/>
    </source>
</evidence>
<feature type="transmembrane region" description="Helical" evidence="7">
    <location>
        <begin position="111"/>
        <end position="132"/>
    </location>
</feature>
<evidence type="ECO:0000256" key="2">
    <source>
        <dbReference type="ARBA" id="ARBA00022475"/>
    </source>
</evidence>
<keyword evidence="7" id="KW-0813">Transport</keyword>
<evidence type="ECO:0000256" key="7">
    <source>
        <dbReference type="RuleBase" id="RU369079"/>
    </source>
</evidence>
<feature type="transmembrane region" description="Helical" evidence="7">
    <location>
        <begin position="253"/>
        <end position="276"/>
    </location>
</feature>
<dbReference type="AlphaFoldDB" id="A0A1H8VPX1"/>
<protein>
    <recommendedName>
        <fullName evidence="7">TRAP transporter large permease protein</fullName>
    </recommendedName>
</protein>
<feature type="transmembrane region" description="Helical" evidence="7">
    <location>
        <begin position="86"/>
        <end position="105"/>
    </location>
</feature>
<keyword evidence="3 7" id="KW-0997">Cell inner membrane</keyword>
<dbReference type="PANTHER" id="PTHR33362">
    <property type="entry name" value="SIALIC ACID TRAP TRANSPORTER PERMEASE PROTEIN SIAT-RELATED"/>
    <property type="match status" value="1"/>
</dbReference>
<keyword evidence="10" id="KW-1185">Reference proteome</keyword>
<feature type="transmembrane region" description="Helical" evidence="7">
    <location>
        <begin position="55"/>
        <end position="74"/>
    </location>
</feature>
<dbReference type="InterPro" id="IPR004681">
    <property type="entry name" value="TRAP_DctM"/>
</dbReference>
<dbReference type="GO" id="GO:0022857">
    <property type="term" value="F:transmembrane transporter activity"/>
    <property type="evidence" value="ECO:0007669"/>
    <property type="project" value="UniProtKB-UniRule"/>
</dbReference>
<accession>A0A1H8VPX1</accession>
<organism evidence="9 10">
    <name type="scientific">Aquisalimonas asiatica</name>
    <dbReference type="NCBI Taxonomy" id="406100"/>
    <lineage>
        <taxon>Bacteria</taxon>
        <taxon>Pseudomonadati</taxon>
        <taxon>Pseudomonadota</taxon>
        <taxon>Gammaproteobacteria</taxon>
        <taxon>Chromatiales</taxon>
        <taxon>Ectothiorhodospiraceae</taxon>
        <taxon>Aquisalimonas</taxon>
    </lineage>
</organism>
<comment type="subunit">
    <text evidence="7">The complex comprises the extracytoplasmic solute receptor protein and the two transmembrane proteins.</text>
</comment>
<name>A0A1H8VPX1_9GAMM</name>
<dbReference type="STRING" id="406100.SAMN04488052_11423"/>
<dbReference type="Proteomes" id="UP000199657">
    <property type="component" value="Unassembled WGS sequence"/>
</dbReference>
<dbReference type="GO" id="GO:0005886">
    <property type="term" value="C:plasma membrane"/>
    <property type="evidence" value="ECO:0007669"/>
    <property type="project" value="UniProtKB-SubCell"/>
</dbReference>
<gene>
    <name evidence="9" type="ORF">SAMN04488052_11423</name>
</gene>
<feature type="transmembrane region" description="Helical" evidence="7">
    <location>
        <begin position="221"/>
        <end position="247"/>
    </location>
</feature>
<dbReference type="PIRSF" id="PIRSF006066">
    <property type="entry name" value="HI0050"/>
    <property type="match status" value="1"/>
</dbReference>
<evidence type="ECO:0000313" key="10">
    <source>
        <dbReference type="Proteomes" id="UP000199657"/>
    </source>
</evidence>
<dbReference type="InterPro" id="IPR010656">
    <property type="entry name" value="DctM"/>
</dbReference>
<dbReference type="PANTHER" id="PTHR33362:SF7">
    <property type="entry name" value="SLL1103 PROTEIN"/>
    <property type="match status" value="1"/>
</dbReference>
<evidence type="ECO:0000256" key="6">
    <source>
        <dbReference type="ARBA" id="ARBA00023136"/>
    </source>
</evidence>
<feature type="transmembrane region" description="Helical" evidence="7">
    <location>
        <begin position="369"/>
        <end position="393"/>
    </location>
</feature>
<feature type="transmembrane region" description="Helical" evidence="7">
    <location>
        <begin position="327"/>
        <end position="357"/>
    </location>
</feature>
<feature type="transmembrane region" description="Helical" evidence="7">
    <location>
        <begin position="288"/>
        <end position="307"/>
    </location>
</feature>
<comment type="subcellular location">
    <subcellularLocation>
        <location evidence="1 7">Cell inner membrane</location>
        <topology evidence="1 7">Multi-pass membrane protein</topology>
    </subcellularLocation>
</comment>
<dbReference type="Pfam" id="PF06808">
    <property type="entry name" value="DctM"/>
    <property type="match status" value="1"/>
</dbReference>
<dbReference type="EMBL" id="FOEG01000014">
    <property type="protein sequence ID" value="SEP17247.1"/>
    <property type="molecule type" value="Genomic_DNA"/>
</dbReference>
<evidence type="ECO:0000313" key="9">
    <source>
        <dbReference type="EMBL" id="SEP17247.1"/>
    </source>
</evidence>
<evidence type="ECO:0000256" key="1">
    <source>
        <dbReference type="ARBA" id="ARBA00004429"/>
    </source>
</evidence>
<keyword evidence="5 7" id="KW-1133">Transmembrane helix</keyword>
<keyword evidence="4 7" id="KW-0812">Transmembrane</keyword>
<evidence type="ECO:0000256" key="4">
    <source>
        <dbReference type="ARBA" id="ARBA00022692"/>
    </source>
</evidence>
<comment type="similarity">
    <text evidence="7">Belongs to the TRAP transporter large permease family.</text>
</comment>
<feature type="domain" description="TRAP C4-dicarboxylate transport system permease DctM subunit" evidence="8">
    <location>
        <begin position="13"/>
        <end position="432"/>
    </location>
</feature>
<proteinExistence type="inferred from homology"/>
<evidence type="ECO:0000256" key="5">
    <source>
        <dbReference type="ARBA" id="ARBA00022989"/>
    </source>
</evidence>
<dbReference type="PRINTS" id="PR00173">
    <property type="entry name" value="EDTRNSPORT"/>
</dbReference>
<comment type="function">
    <text evidence="7">Part of the tripartite ATP-independent periplasmic (TRAP) transport system.</text>
</comment>
<keyword evidence="2" id="KW-1003">Cell membrane</keyword>